<dbReference type="Gene3D" id="1.10.10.1320">
    <property type="entry name" value="Anti-sigma factor, zinc-finger domain"/>
    <property type="match status" value="1"/>
</dbReference>
<comment type="caution">
    <text evidence="3">The sequence shown here is derived from an EMBL/GenBank/DDBJ whole genome shotgun (WGS) entry which is preliminary data.</text>
</comment>
<gene>
    <name evidence="3" type="ORF">ADM99_14875</name>
</gene>
<dbReference type="EMBL" id="LGCK01000014">
    <property type="protein sequence ID" value="KPL70428.1"/>
    <property type="molecule type" value="Genomic_DNA"/>
</dbReference>
<feature type="transmembrane region" description="Helical" evidence="1">
    <location>
        <begin position="115"/>
        <end position="133"/>
    </location>
</feature>
<name>A0A0P6X891_9CHLR</name>
<dbReference type="AlphaFoldDB" id="A0A0P6X891"/>
<evidence type="ECO:0000259" key="2">
    <source>
        <dbReference type="Pfam" id="PF13490"/>
    </source>
</evidence>
<dbReference type="Proteomes" id="UP000050430">
    <property type="component" value="Unassembled WGS sequence"/>
</dbReference>
<proteinExistence type="predicted"/>
<keyword evidence="1" id="KW-1133">Transmembrane helix</keyword>
<keyword evidence="4" id="KW-1185">Reference proteome</keyword>
<organism evidence="3 4">
    <name type="scientific">Leptolinea tardivitalis</name>
    <dbReference type="NCBI Taxonomy" id="229920"/>
    <lineage>
        <taxon>Bacteria</taxon>
        <taxon>Bacillati</taxon>
        <taxon>Chloroflexota</taxon>
        <taxon>Anaerolineae</taxon>
        <taxon>Anaerolineales</taxon>
        <taxon>Anaerolineaceae</taxon>
        <taxon>Leptolinea</taxon>
    </lineage>
</organism>
<dbReference type="InterPro" id="IPR027383">
    <property type="entry name" value="Znf_put"/>
</dbReference>
<protein>
    <recommendedName>
        <fullName evidence="2">Putative zinc-finger domain-containing protein</fullName>
    </recommendedName>
</protein>
<dbReference type="STRING" id="229920.ADM99_14875"/>
<evidence type="ECO:0000256" key="1">
    <source>
        <dbReference type="SAM" id="Phobius"/>
    </source>
</evidence>
<evidence type="ECO:0000313" key="3">
    <source>
        <dbReference type="EMBL" id="KPL70428.1"/>
    </source>
</evidence>
<dbReference type="RefSeq" id="WP_062422312.1">
    <property type="nucleotide sequence ID" value="NZ_BBYA01000010.1"/>
</dbReference>
<dbReference type="OrthoDB" id="166304at2"/>
<dbReference type="InterPro" id="IPR041916">
    <property type="entry name" value="Anti_sigma_zinc_sf"/>
</dbReference>
<feature type="domain" description="Putative zinc-finger" evidence="2">
    <location>
        <begin position="3"/>
        <end position="37"/>
    </location>
</feature>
<sequence>MTCKQIKSKLTPFLDHELSPVDNLQVEQHLSGCKDCQKELADLRKIRQLTGLALQSMSEETHPSSQVWNRLQEKLTEEANLSGNRFSKWFSRLAPGGNKNHKFTLPGEFKMQRRSAVLISGALLLGILGFFLSTKNVTSVSAKQVLEKAYEVNKSDVLEKGISHMVIEIFHNNKMEEGEKAGTRMLVETFNNFQTGNQRTVQYSLPERKIIDVFGYDGEFTYSADHSEKNKTADALTVYRSPQSREKVVDLDAGQHTFDAEAMFKQFRSAPDVTLETPKELVDGRKTYVLLSSQSLKVSESSESQKNSIAFDRISSKMVFDAETYKLLEITNTAKKDGKEFTIGSTKYITNEVLPVESPVKWDFSDLTGIKLVDDLDRSKGDLLPEKITRQELASHTKDGYLLKEVPAGFELTLTAPPRQNQETTYTYIASYRNSRQDYLVIQSGDMLPEEMADNLEETFTTKSGLTINLLKQEDGAGRVIYMTAILKISNTNCVLINSNLPKEEFKKYLEGLENVK</sequence>
<reference evidence="3 4" key="1">
    <citation type="submission" date="2015-07" db="EMBL/GenBank/DDBJ databases">
        <title>Genome sequence of Leptolinea tardivitalis DSM 16556.</title>
        <authorList>
            <person name="Hemp J."/>
            <person name="Ward L.M."/>
            <person name="Pace L.A."/>
            <person name="Fischer W.W."/>
        </authorList>
    </citation>
    <scope>NUCLEOTIDE SEQUENCE [LARGE SCALE GENOMIC DNA]</scope>
    <source>
        <strain evidence="3 4">YMTK-2</strain>
    </source>
</reference>
<evidence type="ECO:0000313" key="4">
    <source>
        <dbReference type="Proteomes" id="UP000050430"/>
    </source>
</evidence>
<dbReference type="Pfam" id="PF13490">
    <property type="entry name" value="zf-HC2"/>
    <property type="match status" value="1"/>
</dbReference>
<keyword evidence="1" id="KW-0812">Transmembrane</keyword>
<accession>A0A0P6X891</accession>
<keyword evidence="1" id="KW-0472">Membrane</keyword>